<feature type="domain" description="Glucosamine/galactosamine-6-phosphate isomerase" evidence="1">
    <location>
        <begin position="10"/>
        <end position="228"/>
    </location>
</feature>
<name>A0ABU0FIS6_9HYPH</name>
<dbReference type="Proteomes" id="UP001237448">
    <property type="component" value="Unassembled WGS sequence"/>
</dbReference>
<sequence>MIQIHLEPGKTALGQAAADLGAQTIRSAIEARGSANIVVATGASQFELIEALVKHGDVDWSRVTAFHLDEYIGMPETHPASFRRYLKERFTSFLPTLGAFHFIIGDAPDLDGEIARVNRLIEQHPIDVTFAGIGENAHLAFNDPPADFEAAEPFRVVQLEERCRRQQFGEGWFPTLDAVPHEAITMTIPQIVKSALVILAVPDRRKAEAVRDTLEGPITPLVPASILQRHPACHLFLDPESAALLQQMPSNAGA</sequence>
<dbReference type="EMBL" id="JAUSVK010000001">
    <property type="protein sequence ID" value="MDQ0394490.1"/>
    <property type="molecule type" value="Genomic_DNA"/>
</dbReference>
<comment type="caution">
    <text evidence="2">The sequence shown here is derived from an EMBL/GenBank/DDBJ whole genome shotgun (WGS) entry which is preliminary data.</text>
</comment>
<evidence type="ECO:0000259" key="1">
    <source>
        <dbReference type="Pfam" id="PF01182"/>
    </source>
</evidence>
<dbReference type="GO" id="GO:0004342">
    <property type="term" value="F:glucosamine-6-phosphate deaminase activity"/>
    <property type="evidence" value="ECO:0007669"/>
    <property type="project" value="UniProtKB-EC"/>
</dbReference>
<dbReference type="EC" id="3.5.99.6" evidence="2"/>
<organism evidence="2 3">
    <name type="scientific">Labrys monachus</name>
    <dbReference type="NCBI Taxonomy" id="217067"/>
    <lineage>
        <taxon>Bacteria</taxon>
        <taxon>Pseudomonadati</taxon>
        <taxon>Pseudomonadota</taxon>
        <taxon>Alphaproteobacteria</taxon>
        <taxon>Hyphomicrobiales</taxon>
        <taxon>Xanthobacteraceae</taxon>
        <taxon>Labrys</taxon>
    </lineage>
</organism>
<dbReference type="InterPro" id="IPR037171">
    <property type="entry name" value="NagB/RpiA_transferase-like"/>
</dbReference>
<evidence type="ECO:0000313" key="3">
    <source>
        <dbReference type="Proteomes" id="UP001237448"/>
    </source>
</evidence>
<evidence type="ECO:0000313" key="2">
    <source>
        <dbReference type="EMBL" id="MDQ0394490.1"/>
    </source>
</evidence>
<proteinExistence type="predicted"/>
<dbReference type="RefSeq" id="WP_307431609.1">
    <property type="nucleotide sequence ID" value="NZ_JAUSVK010000001.1"/>
</dbReference>
<protein>
    <submittedName>
        <fullName evidence="2">Glucosamine-6-phosphate deaminase</fullName>
        <ecNumber evidence="2">3.5.99.6</ecNumber>
    </submittedName>
</protein>
<accession>A0ABU0FIS6</accession>
<keyword evidence="2" id="KW-0378">Hydrolase</keyword>
<dbReference type="InterPro" id="IPR004547">
    <property type="entry name" value="Glucosamine6P_isomerase"/>
</dbReference>
<dbReference type="Pfam" id="PF01182">
    <property type="entry name" value="Glucosamine_iso"/>
    <property type="match status" value="1"/>
</dbReference>
<dbReference type="PANTHER" id="PTHR11280">
    <property type="entry name" value="GLUCOSAMINE-6-PHOSPHATE ISOMERASE"/>
    <property type="match status" value="1"/>
</dbReference>
<gene>
    <name evidence="2" type="ORF">J3R73_004282</name>
</gene>
<dbReference type="Gene3D" id="3.40.50.1360">
    <property type="match status" value="1"/>
</dbReference>
<dbReference type="InterPro" id="IPR006148">
    <property type="entry name" value="Glc/Gal-6P_isomerase"/>
</dbReference>
<dbReference type="PANTHER" id="PTHR11280:SF6">
    <property type="entry name" value="GLUCOSAMINE-6-PHOSPHATE ISOMERASE NAGB"/>
    <property type="match status" value="1"/>
</dbReference>
<keyword evidence="3" id="KW-1185">Reference proteome</keyword>
<dbReference type="SUPFAM" id="SSF100950">
    <property type="entry name" value="NagB/RpiA/CoA transferase-like"/>
    <property type="match status" value="1"/>
</dbReference>
<dbReference type="CDD" id="cd01399">
    <property type="entry name" value="GlcN6P_deaminase"/>
    <property type="match status" value="1"/>
</dbReference>
<reference evidence="2 3" key="1">
    <citation type="submission" date="2023-07" db="EMBL/GenBank/DDBJ databases">
        <title>Genomic Encyclopedia of Type Strains, Phase IV (KMG-IV): sequencing the most valuable type-strain genomes for metagenomic binning, comparative biology and taxonomic classification.</title>
        <authorList>
            <person name="Goeker M."/>
        </authorList>
    </citation>
    <scope>NUCLEOTIDE SEQUENCE [LARGE SCALE GENOMIC DNA]</scope>
    <source>
        <strain evidence="2 3">DSM 5896</strain>
    </source>
</reference>